<dbReference type="InterPro" id="IPR011993">
    <property type="entry name" value="PH-like_dom_sf"/>
</dbReference>
<feature type="compositionally biased region" description="Polar residues" evidence="1">
    <location>
        <begin position="36"/>
        <end position="49"/>
    </location>
</feature>
<gene>
    <name evidence="3" type="ORF">SISSUDRAFT_1042391</name>
</gene>
<feature type="compositionally biased region" description="Low complexity" evidence="1">
    <location>
        <begin position="1"/>
        <end position="12"/>
    </location>
</feature>
<feature type="compositionally biased region" description="Acidic residues" evidence="1">
    <location>
        <begin position="85"/>
        <end position="99"/>
    </location>
</feature>
<feature type="domain" description="PH" evidence="2">
    <location>
        <begin position="303"/>
        <end position="431"/>
    </location>
</feature>
<feature type="compositionally biased region" description="Polar residues" evidence="1">
    <location>
        <begin position="276"/>
        <end position="286"/>
    </location>
</feature>
<dbReference type="InterPro" id="IPR001849">
    <property type="entry name" value="PH_domain"/>
</dbReference>
<sequence length="459" mass="50217">MPGNPSSTKTAPAPTPQEVTRKLSITHKPPKKPQLAPQTSGTESDSDSYISPDHGINTSTSIHTPGPASVHHAPLSSIAEAQTPDGEETDDDDEEEPDASELLNRRTTEEERKGEGVIKAGYLWKKGERRKTWKKRWFVLRPAHLAYYKDSAEYKLLRLLDLSEVHSVTPCSLKRHDNTFGVVSPARTYYLQAENPREVQEWVAALNDVREALMSRTSLIPRDTGTPPITIPHVKSPENVHSNLTASSPTTRGYAVTSSDEDDVSRSYGSMPTMPGGSSVTANLGSSPAKLGRVVSKDRDPSKVVLNGYLLKCGSKRKNWRKRWFVLTGEKLLYAGSHMDTKPHREIKLSDILDAFEYTMDPRPGHSYAHGHAGQGGPNPPLGAGSGEEGGDGFSQQHTFKIVATKRTFLLSAPSEEEEIKWLSAVRALLARRTQAGPKNEPGPGRPSVGVDSGGKRVR</sequence>
<dbReference type="PANTHER" id="PTHR14336:SF8">
    <property type="entry name" value="PROTEIN OPY1"/>
    <property type="match status" value="1"/>
</dbReference>
<dbReference type="Proteomes" id="UP000076798">
    <property type="component" value="Unassembled WGS sequence"/>
</dbReference>
<feature type="region of interest" description="Disordered" evidence="1">
    <location>
        <begin position="364"/>
        <end position="394"/>
    </location>
</feature>
<name>A0A166GNG9_9AGAM</name>
<protein>
    <submittedName>
        <fullName evidence="3">PH-domain-containing protein</fullName>
    </submittedName>
</protein>
<dbReference type="InterPro" id="IPR051707">
    <property type="entry name" value="PI-Interact_SigTrans_Reg"/>
</dbReference>
<proteinExistence type="predicted"/>
<evidence type="ECO:0000256" key="1">
    <source>
        <dbReference type="SAM" id="MobiDB-lite"/>
    </source>
</evidence>
<organism evidence="3 4">
    <name type="scientific">Sistotremastrum suecicum HHB10207 ss-3</name>
    <dbReference type="NCBI Taxonomy" id="1314776"/>
    <lineage>
        <taxon>Eukaryota</taxon>
        <taxon>Fungi</taxon>
        <taxon>Dikarya</taxon>
        <taxon>Basidiomycota</taxon>
        <taxon>Agaricomycotina</taxon>
        <taxon>Agaricomycetes</taxon>
        <taxon>Sistotremastrales</taxon>
        <taxon>Sistotremastraceae</taxon>
        <taxon>Sistotremastrum</taxon>
    </lineage>
</organism>
<feature type="domain" description="PH" evidence="2">
    <location>
        <begin position="116"/>
        <end position="211"/>
    </location>
</feature>
<accession>A0A166GNG9</accession>
<dbReference type="SMART" id="SM00233">
    <property type="entry name" value="PH"/>
    <property type="match status" value="2"/>
</dbReference>
<dbReference type="SUPFAM" id="SSF50729">
    <property type="entry name" value="PH domain-like"/>
    <property type="match status" value="2"/>
</dbReference>
<keyword evidence="4" id="KW-1185">Reference proteome</keyword>
<evidence type="ECO:0000313" key="4">
    <source>
        <dbReference type="Proteomes" id="UP000076798"/>
    </source>
</evidence>
<dbReference type="EMBL" id="KV428018">
    <property type="protein sequence ID" value="KZT41855.1"/>
    <property type="molecule type" value="Genomic_DNA"/>
</dbReference>
<feature type="region of interest" description="Disordered" evidence="1">
    <location>
        <begin position="231"/>
        <end position="287"/>
    </location>
</feature>
<evidence type="ECO:0000313" key="3">
    <source>
        <dbReference type="EMBL" id="KZT41855.1"/>
    </source>
</evidence>
<dbReference type="PANTHER" id="PTHR14336">
    <property type="entry name" value="TANDEM PH DOMAIN CONTAINING PROTEIN"/>
    <property type="match status" value="1"/>
</dbReference>
<dbReference type="FunFam" id="2.30.29.30:FF:000286">
    <property type="entry name" value="PH-protein kinase domain containing protein"/>
    <property type="match status" value="1"/>
</dbReference>
<dbReference type="PROSITE" id="PS50003">
    <property type="entry name" value="PH_DOMAIN"/>
    <property type="match status" value="2"/>
</dbReference>
<feature type="region of interest" description="Disordered" evidence="1">
    <location>
        <begin position="434"/>
        <end position="459"/>
    </location>
</feature>
<evidence type="ECO:0000259" key="2">
    <source>
        <dbReference type="PROSITE" id="PS50003"/>
    </source>
</evidence>
<dbReference type="Pfam" id="PF00169">
    <property type="entry name" value="PH"/>
    <property type="match status" value="2"/>
</dbReference>
<dbReference type="OrthoDB" id="2157866at2759"/>
<reference evidence="3 4" key="1">
    <citation type="journal article" date="2016" name="Mol. Biol. Evol.">
        <title>Comparative Genomics of Early-Diverging Mushroom-Forming Fungi Provides Insights into the Origins of Lignocellulose Decay Capabilities.</title>
        <authorList>
            <person name="Nagy L.G."/>
            <person name="Riley R."/>
            <person name="Tritt A."/>
            <person name="Adam C."/>
            <person name="Daum C."/>
            <person name="Floudas D."/>
            <person name="Sun H."/>
            <person name="Yadav J.S."/>
            <person name="Pangilinan J."/>
            <person name="Larsson K.H."/>
            <person name="Matsuura K."/>
            <person name="Barry K."/>
            <person name="Labutti K."/>
            <person name="Kuo R."/>
            <person name="Ohm R.A."/>
            <person name="Bhattacharya S.S."/>
            <person name="Shirouzu T."/>
            <person name="Yoshinaga Y."/>
            <person name="Martin F.M."/>
            <person name="Grigoriev I.V."/>
            <person name="Hibbett D.S."/>
        </authorList>
    </citation>
    <scope>NUCLEOTIDE SEQUENCE [LARGE SCALE GENOMIC DNA]</scope>
    <source>
        <strain evidence="3 4">HHB10207 ss-3</strain>
    </source>
</reference>
<dbReference type="AlphaFoldDB" id="A0A166GNG9"/>
<feature type="compositionally biased region" description="Basic and acidic residues" evidence="1">
    <location>
        <begin position="103"/>
        <end position="114"/>
    </location>
</feature>
<dbReference type="Gene3D" id="2.30.29.30">
    <property type="entry name" value="Pleckstrin-homology domain (PH domain)/Phosphotyrosine-binding domain (PTB)"/>
    <property type="match status" value="2"/>
</dbReference>
<feature type="compositionally biased region" description="Polar residues" evidence="1">
    <location>
        <begin position="239"/>
        <end position="251"/>
    </location>
</feature>
<dbReference type="STRING" id="1314776.A0A166GNG9"/>
<feature type="region of interest" description="Disordered" evidence="1">
    <location>
        <begin position="1"/>
        <end position="114"/>
    </location>
</feature>